<dbReference type="GO" id="GO:0050821">
    <property type="term" value="P:protein stabilization"/>
    <property type="evidence" value="ECO:0007669"/>
    <property type="project" value="InterPro"/>
</dbReference>
<dbReference type="GO" id="GO:0043165">
    <property type="term" value="P:Gram-negative-bacterium-type cell outer membrane assembly"/>
    <property type="evidence" value="ECO:0007669"/>
    <property type="project" value="InterPro"/>
</dbReference>
<evidence type="ECO:0000256" key="6">
    <source>
        <dbReference type="ARBA" id="ARBA00023235"/>
    </source>
</evidence>
<dbReference type="GO" id="GO:0006457">
    <property type="term" value="P:protein folding"/>
    <property type="evidence" value="ECO:0007669"/>
    <property type="project" value="UniProtKB-UniRule"/>
</dbReference>
<dbReference type="PANTHER" id="PTHR47637:SF1">
    <property type="entry name" value="CHAPERONE SURA"/>
    <property type="match status" value="1"/>
</dbReference>
<dbReference type="SUPFAM" id="SSF109998">
    <property type="entry name" value="Triger factor/SurA peptide-binding domain-like"/>
    <property type="match status" value="1"/>
</dbReference>
<keyword evidence="6 7" id="KW-0413">Isomerase</keyword>
<comment type="catalytic activity">
    <reaction evidence="7">
        <text>[protein]-peptidylproline (omega=180) = [protein]-peptidylproline (omega=0)</text>
        <dbReference type="Rhea" id="RHEA:16237"/>
        <dbReference type="Rhea" id="RHEA-COMP:10747"/>
        <dbReference type="Rhea" id="RHEA-COMP:10748"/>
        <dbReference type="ChEBI" id="CHEBI:83833"/>
        <dbReference type="ChEBI" id="CHEBI:83834"/>
        <dbReference type="EC" id="5.2.1.8"/>
    </reaction>
</comment>
<evidence type="ECO:0000256" key="1">
    <source>
        <dbReference type="ARBA" id="ARBA00022729"/>
    </source>
</evidence>
<dbReference type="HAMAP" id="MF_01183">
    <property type="entry name" value="Chaperone_SurA"/>
    <property type="match status" value="1"/>
</dbReference>
<feature type="domain" description="PpiC" evidence="9">
    <location>
        <begin position="329"/>
        <end position="427"/>
    </location>
</feature>
<dbReference type="GO" id="GO:0003755">
    <property type="term" value="F:peptidyl-prolyl cis-trans isomerase activity"/>
    <property type="evidence" value="ECO:0007669"/>
    <property type="project" value="UniProtKB-UniRule"/>
</dbReference>
<dbReference type="PANTHER" id="PTHR47637">
    <property type="entry name" value="CHAPERONE SURA"/>
    <property type="match status" value="1"/>
</dbReference>
<dbReference type="Pfam" id="PF13616">
    <property type="entry name" value="Rotamase_3"/>
    <property type="match status" value="1"/>
</dbReference>
<protein>
    <recommendedName>
        <fullName evidence="7">Chaperone SurA</fullName>
    </recommendedName>
    <alternativeName>
        <fullName evidence="7">Peptidyl-prolyl cis-trans isomerase SurA</fullName>
        <shortName evidence="7">PPIase SurA</shortName>
        <ecNumber evidence="7">5.2.1.8</ecNumber>
    </alternativeName>
    <alternativeName>
        <fullName evidence="7">Rotamase SurA</fullName>
    </alternativeName>
</protein>
<name>A0A1H8CB06_9PROT</name>
<dbReference type="PROSITE" id="PS50198">
    <property type="entry name" value="PPIC_PPIASE_2"/>
    <property type="match status" value="2"/>
</dbReference>
<dbReference type="STRING" id="917.SAMN05216326_102133"/>
<keyword evidence="5 7" id="KW-0143">Chaperone</keyword>
<dbReference type="EC" id="5.2.1.8" evidence="7"/>
<dbReference type="GO" id="GO:0042277">
    <property type="term" value="F:peptide binding"/>
    <property type="evidence" value="ECO:0007669"/>
    <property type="project" value="InterPro"/>
</dbReference>
<dbReference type="InterPro" id="IPR050280">
    <property type="entry name" value="OMP_Chaperone_SurA"/>
</dbReference>
<evidence type="ECO:0000256" key="8">
    <source>
        <dbReference type="SAM" id="MobiDB-lite"/>
    </source>
</evidence>
<feature type="region of interest" description="Disordered" evidence="8">
    <location>
        <begin position="41"/>
        <end position="64"/>
    </location>
</feature>
<dbReference type="Gene3D" id="3.10.50.40">
    <property type="match status" value="2"/>
</dbReference>
<comment type="domain">
    <text evidence="7">The PPIase activity resides only in the second parvulin domain. The N-terminal region and the C-terminal tail are necessary and sufficient for the chaperone activity of SurA. The PPIase activity is dispensable for SurA to function as a chaperone. The N-terminal region and the C-terminal tail are also required for porin recognition.</text>
</comment>
<dbReference type="Proteomes" id="UP000199459">
    <property type="component" value="Unassembled WGS sequence"/>
</dbReference>
<comment type="subcellular location">
    <subcellularLocation>
        <location evidence="7">Periplasm</location>
    </subcellularLocation>
    <text evidence="7">Is capable of associating with the outer membrane.</text>
</comment>
<dbReference type="Pfam" id="PF09312">
    <property type="entry name" value="SurA_N"/>
    <property type="match status" value="1"/>
</dbReference>
<evidence type="ECO:0000313" key="11">
    <source>
        <dbReference type="Proteomes" id="UP000199459"/>
    </source>
</evidence>
<dbReference type="GO" id="GO:0030288">
    <property type="term" value="C:outer membrane-bounded periplasmic space"/>
    <property type="evidence" value="ECO:0007669"/>
    <property type="project" value="InterPro"/>
</dbReference>
<keyword evidence="4 7" id="KW-0697">Rotamase</keyword>
<proteinExistence type="inferred from homology"/>
<dbReference type="InterPro" id="IPR046357">
    <property type="entry name" value="PPIase_dom_sf"/>
</dbReference>
<dbReference type="InterPro" id="IPR000297">
    <property type="entry name" value="PPIase_PpiC"/>
</dbReference>
<evidence type="ECO:0000256" key="3">
    <source>
        <dbReference type="ARBA" id="ARBA00022764"/>
    </source>
</evidence>
<dbReference type="InterPro" id="IPR015391">
    <property type="entry name" value="SurA_N"/>
</dbReference>
<dbReference type="InterPro" id="IPR027304">
    <property type="entry name" value="Trigger_fact/SurA_dom_sf"/>
</dbReference>
<keyword evidence="1 7" id="KW-0732">Signal</keyword>
<evidence type="ECO:0000313" key="10">
    <source>
        <dbReference type="EMBL" id="SEM91287.1"/>
    </source>
</evidence>
<dbReference type="Gene3D" id="1.10.4030.10">
    <property type="entry name" value="Porin chaperone SurA, peptide-binding domain"/>
    <property type="match status" value="1"/>
</dbReference>
<feature type="signal peptide" evidence="7">
    <location>
        <begin position="1"/>
        <end position="24"/>
    </location>
</feature>
<dbReference type="GO" id="GO:0051082">
    <property type="term" value="F:unfolded protein binding"/>
    <property type="evidence" value="ECO:0007669"/>
    <property type="project" value="UniProtKB-UniRule"/>
</dbReference>
<dbReference type="InterPro" id="IPR023034">
    <property type="entry name" value="PPIase_SurA"/>
</dbReference>
<feature type="domain" description="PpiC" evidence="9">
    <location>
        <begin position="217"/>
        <end position="318"/>
    </location>
</feature>
<evidence type="ECO:0000256" key="2">
    <source>
        <dbReference type="ARBA" id="ARBA00022737"/>
    </source>
</evidence>
<evidence type="ECO:0000256" key="4">
    <source>
        <dbReference type="ARBA" id="ARBA00023110"/>
    </source>
</evidence>
<dbReference type="EMBL" id="FOCP01000004">
    <property type="protein sequence ID" value="SEM91287.1"/>
    <property type="molecule type" value="Genomic_DNA"/>
</dbReference>
<evidence type="ECO:0000256" key="7">
    <source>
        <dbReference type="HAMAP-Rule" id="MF_01183"/>
    </source>
</evidence>
<keyword evidence="3 7" id="KW-0574">Periplasm</keyword>
<feature type="compositionally biased region" description="Acidic residues" evidence="8">
    <location>
        <begin position="45"/>
        <end position="59"/>
    </location>
</feature>
<keyword evidence="2 7" id="KW-0677">Repeat</keyword>
<dbReference type="SUPFAM" id="SSF54534">
    <property type="entry name" value="FKBP-like"/>
    <property type="match status" value="2"/>
</dbReference>
<evidence type="ECO:0000256" key="5">
    <source>
        <dbReference type="ARBA" id="ARBA00023186"/>
    </source>
</evidence>
<evidence type="ECO:0000259" key="9">
    <source>
        <dbReference type="PROSITE" id="PS50198"/>
    </source>
</evidence>
<dbReference type="AlphaFoldDB" id="A0A1H8CB06"/>
<sequence precursor="true">MLMPKKILSTLIIGLMILSPLLTAAETDDISLSTDNLSIDMPLIGDDETSVDPESESDDSSSSLAADSNLLDRIAAIVNEDVITQRELDNAVVTATRNLKQQGIEPPELSSMQSQVLETLVIKSIQLQHAREIGMSVSDSELDETIRRIADENKLSLQEFYSVLEQDGISFNKFRKEIRDEIILARLRERQINSQVNVTDGEIDNFLRTQEASAAGNEEFLLAHILISVTEHMDPAQIHDRSLRAEQALKKIQEGADFAHVAAEFSDAPDAMNGGMLDWRPITQMGPTFAQLLSPLDSGEITPVVQSPNGFHIFKLIDRREQENSAVVIDQIHARHILIKVNELTSDSDAREEILQLKSRIEQGANFAEMAKLHSEDGSASSGGDLGWLSPGNTVPPFEKAMNQLLPGQISDPVKTQFGWHLIQVIERREKDVSDEHQRENARQAIRSRKAEVVVQEMLRQLRDQAYVEYRADDI</sequence>
<accession>A0A1H8CB06</accession>
<dbReference type="Pfam" id="PF00639">
    <property type="entry name" value="Rotamase"/>
    <property type="match status" value="1"/>
</dbReference>
<reference evidence="10 11" key="1">
    <citation type="submission" date="2016-10" db="EMBL/GenBank/DDBJ databases">
        <authorList>
            <person name="de Groot N.N."/>
        </authorList>
    </citation>
    <scope>NUCLEOTIDE SEQUENCE [LARGE SCALE GENOMIC DNA]</scope>
    <source>
        <strain evidence="10 11">Nm22</strain>
    </source>
</reference>
<gene>
    <name evidence="7" type="primary">surA</name>
    <name evidence="10" type="ORF">SAMN05216325_10465</name>
</gene>
<feature type="chain" id="PRO_5011800949" description="Chaperone SurA" evidence="7">
    <location>
        <begin position="25"/>
        <end position="475"/>
    </location>
</feature>
<comment type="function">
    <text evidence="7">Chaperone involved in the correct folding and assembly of outer membrane proteins. Recognizes specific patterns of aromatic residues and the orientation of their side chains, which are found more frequently in integral outer membrane proteins. May act in both early periplasmic and late outer membrane-associated steps of protein maturation.</text>
</comment>
<organism evidence="10 11">
    <name type="scientific">Nitrosomonas marina</name>
    <dbReference type="NCBI Taxonomy" id="917"/>
    <lineage>
        <taxon>Bacteria</taxon>
        <taxon>Pseudomonadati</taxon>
        <taxon>Pseudomonadota</taxon>
        <taxon>Betaproteobacteria</taxon>
        <taxon>Nitrosomonadales</taxon>
        <taxon>Nitrosomonadaceae</taxon>
        <taxon>Nitrosomonas</taxon>
    </lineage>
</organism>